<dbReference type="Proteomes" id="UP000028007">
    <property type="component" value="Unassembled WGS sequence"/>
</dbReference>
<gene>
    <name evidence="2" type="ORF">N180_00760</name>
</gene>
<feature type="signal peptide" evidence="1">
    <location>
        <begin position="1"/>
        <end position="21"/>
    </location>
</feature>
<comment type="caution">
    <text evidence="2">The sequence shown here is derived from an EMBL/GenBank/DDBJ whole genome shotgun (WGS) entry which is preliminary data.</text>
</comment>
<accession>A0A081PBX8</accession>
<dbReference type="PROSITE" id="PS51257">
    <property type="entry name" value="PROKAR_LIPOPROTEIN"/>
    <property type="match status" value="1"/>
</dbReference>
<evidence type="ECO:0000313" key="3">
    <source>
        <dbReference type="Proteomes" id="UP000028007"/>
    </source>
</evidence>
<organism evidence="2 3">
    <name type="scientific">Pedobacter antarcticus 4BY</name>
    <dbReference type="NCBI Taxonomy" id="1358423"/>
    <lineage>
        <taxon>Bacteria</taxon>
        <taxon>Pseudomonadati</taxon>
        <taxon>Bacteroidota</taxon>
        <taxon>Sphingobacteriia</taxon>
        <taxon>Sphingobacteriales</taxon>
        <taxon>Sphingobacteriaceae</taxon>
        <taxon>Pedobacter</taxon>
    </lineage>
</organism>
<dbReference type="AlphaFoldDB" id="A0A081PBX8"/>
<keyword evidence="1" id="KW-0732">Signal</keyword>
<dbReference type="InterPro" id="IPR025049">
    <property type="entry name" value="Mfa-like_1"/>
</dbReference>
<keyword evidence="3" id="KW-1185">Reference proteome</keyword>
<proteinExistence type="predicted"/>
<evidence type="ECO:0000313" key="2">
    <source>
        <dbReference type="EMBL" id="KEQ28201.1"/>
    </source>
</evidence>
<dbReference type="OrthoDB" id="698753at2"/>
<dbReference type="eggNOG" id="ENOG5033SPM">
    <property type="taxonomic scope" value="Bacteria"/>
</dbReference>
<reference evidence="2 3" key="1">
    <citation type="journal article" date="1992" name="Int. J. Syst. Bacteriol.">
        <title>Sphingobacterium antarcticus sp. nov. a Psychrotrophic Bacterium from the Soils of Schirmacher Oasis, Antarctica.</title>
        <authorList>
            <person name="Shivaji S."/>
            <person name="Ray M.K."/>
            <person name="Rao N.S."/>
            <person name="Saiserr L."/>
            <person name="Jagannadham M.V."/>
            <person name="Kumar G.S."/>
            <person name="Reddy G."/>
            <person name="Bhargava P.M."/>
        </authorList>
    </citation>
    <scope>NUCLEOTIDE SEQUENCE [LARGE SCALE GENOMIC DNA]</scope>
    <source>
        <strain evidence="2 3">4BY</strain>
    </source>
</reference>
<dbReference type="EMBL" id="JNFF01000117">
    <property type="protein sequence ID" value="KEQ28201.1"/>
    <property type="molecule type" value="Genomic_DNA"/>
</dbReference>
<feature type="chain" id="PRO_5001761667" evidence="1">
    <location>
        <begin position="22"/>
        <end position="567"/>
    </location>
</feature>
<protein>
    <submittedName>
        <fullName evidence="2">Uncharacterized protein</fullName>
    </submittedName>
</protein>
<name>A0A081PBX8_9SPHI</name>
<sequence>MKLLYKNSIPKIAVAVLFVFAAQLFQSCSKNKAEDEVPGETRLDGKISVKVLGIDDDEGVTLINPKANVGNKSVARETGTTPRKIITYPGFDAVVSVERDVLKQPNIAIGNVPKGISTTSDLLAVSAMATDVKYRLLLYKTDGTFVSSTPLVSGTAGAVDVAKGTSYNWYAISYNSTDAVPDVDPAAPTLALPGGKDVLYASGTIAIPANGPDGNSPLGITFKHSLARIAVELNTMGMFADINTAAVSVSGIVLKTATINLKTGALSDLVDYTQVVNYASFSDVLAPYHDAKVAYIYTADAATPAALTVTLTNLALDIDNSTIRSFATLLGATPSVFTFNVTPQLGRSYRALVNLVESPLTVAGVRWARANLYNPGGHNPYRFHHTYASTNRRDSYFSFKGIVSADYGTNGDPCTLVYPAGIWRQASEPDFRLLVGGLLGPPAQPFTTGTVGALRFLEYTATGTAAPYPSNRLHFNYNGEGVGLSLVEGIIQLNFNDTYGNSAQIWTSTAGLDLLGLAGVGAWDYSANTGILGTSAALGVSLLNVSAIGLDVIKTNFKNVRCVRAAI</sequence>
<evidence type="ECO:0000256" key="1">
    <source>
        <dbReference type="SAM" id="SignalP"/>
    </source>
</evidence>
<dbReference type="RefSeq" id="WP_037444800.1">
    <property type="nucleotide sequence ID" value="NZ_JNFF01000117.1"/>
</dbReference>
<dbReference type="Pfam" id="PF13149">
    <property type="entry name" value="Mfa_like_1"/>
    <property type="match status" value="1"/>
</dbReference>